<gene>
    <name evidence="1" type="ORF">T07_11309</name>
</gene>
<name>A0A0V0SHH5_9BILA</name>
<dbReference type="AlphaFoldDB" id="A0A0V0SHH5"/>
<dbReference type="Proteomes" id="UP000054630">
    <property type="component" value="Unassembled WGS sequence"/>
</dbReference>
<evidence type="ECO:0000313" key="2">
    <source>
        <dbReference type="Proteomes" id="UP000054630"/>
    </source>
</evidence>
<organism evidence="1 2">
    <name type="scientific">Trichinella nelsoni</name>
    <dbReference type="NCBI Taxonomy" id="6336"/>
    <lineage>
        <taxon>Eukaryota</taxon>
        <taxon>Metazoa</taxon>
        <taxon>Ecdysozoa</taxon>
        <taxon>Nematoda</taxon>
        <taxon>Enoplea</taxon>
        <taxon>Dorylaimia</taxon>
        <taxon>Trichinellida</taxon>
        <taxon>Trichinellidae</taxon>
        <taxon>Trichinella</taxon>
    </lineage>
</organism>
<protein>
    <submittedName>
        <fullName evidence="1">Uncharacterized protein</fullName>
    </submittedName>
</protein>
<dbReference type="EMBL" id="JYDL01000008">
    <property type="protein sequence ID" value="KRX26304.1"/>
    <property type="molecule type" value="Genomic_DNA"/>
</dbReference>
<comment type="caution">
    <text evidence="1">The sequence shown here is derived from an EMBL/GenBank/DDBJ whole genome shotgun (WGS) entry which is preliminary data.</text>
</comment>
<sequence>MAIIFPCFTCDAVFFVLFSGEGEIAELNALLVDSGKKLLRKLLPAFLVGIILNSGFETDGMLFGELEESGVSSFIQFYSSDKFSLRNVHYNILKRRQFVKYLHTLKLYYIVRNQHKHTTEQVIHPIAA</sequence>
<proteinExistence type="predicted"/>
<evidence type="ECO:0000313" key="1">
    <source>
        <dbReference type="EMBL" id="KRX26304.1"/>
    </source>
</evidence>
<keyword evidence="2" id="KW-1185">Reference proteome</keyword>
<reference evidence="1 2" key="1">
    <citation type="submission" date="2015-01" db="EMBL/GenBank/DDBJ databases">
        <title>Evolution of Trichinella species and genotypes.</title>
        <authorList>
            <person name="Korhonen P.K."/>
            <person name="Edoardo P."/>
            <person name="Giuseppe L.R."/>
            <person name="Gasser R.B."/>
        </authorList>
    </citation>
    <scope>NUCLEOTIDE SEQUENCE [LARGE SCALE GENOMIC DNA]</scope>
    <source>
        <strain evidence="1">ISS37</strain>
    </source>
</reference>
<accession>A0A0V0SHH5</accession>